<name>A0ACC0K295_CHOFU</name>
<evidence type="ECO:0000313" key="2">
    <source>
        <dbReference type="Proteomes" id="UP001064048"/>
    </source>
</evidence>
<comment type="caution">
    <text evidence="1">The sequence shown here is derived from an EMBL/GenBank/DDBJ whole genome shotgun (WGS) entry which is preliminary data.</text>
</comment>
<gene>
    <name evidence="1" type="ORF">MSG28_000620</name>
</gene>
<sequence>MKAQLEMAIAIRGGEGKRGANEVATILIKYIEEVDKRNEAQNILLYCDSCPGQNKNITVLTALHYALQKCTNILTVQINYPLPGHTMMPVDSMHAVIENSITATVWAPSQWVTLFHLVRAHRRETRAVRLCARVALAVAVAGAVRAPLRSGTL</sequence>
<organism evidence="1 2">
    <name type="scientific">Choristoneura fumiferana</name>
    <name type="common">Spruce budworm moth</name>
    <name type="synonym">Archips fumiferana</name>
    <dbReference type="NCBI Taxonomy" id="7141"/>
    <lineage>
        <taxon>Eukaryota</taxon>
        <taxon>Metazoa</taxon>
        <taxon>Ecdysozoa</taxon>
        <taxon>Arthropoda</taxon>
        <taxon>Hexapoda</taxon>
        <taxon>Insecta</taxon>
        <taxon>Pterygota</taxon>
        <taxon>Neoptera</taxon>
        <taxon>Endopterygota</taxon>
        <taxon>Lepidoptera</taxon>
        <taxon>Glossata</taxon>
        <taxon>Ditrysia</taxon>
        <taxon>Tortricoidea</taxon>
        <taxon>Tortricidae</taxon>
        <taxon>Tortricinae</taxon>
        <taxon>Choristoneura</taxon>
    </lineage>
</organism>
<evidence type="ECO:0000313" key="1">
    <source>
        <dbReference type="EMBL" id="KAI8430310.1"/>
    </source>
</evidence>
<dbReference type="Proteomes" id="UP001064048">
    <property type="component" value="Chromosome Z"/>
</dbReference>
<keyword evidence="2" id="KW-1185">Reference proteome</keyword>
<accession>A0ACC0K295</accession>
<proteinExistence type="predicted"/>
<reference evidence="1 2" key="1">
    <citation type="journal article" date="2022" name="Genome Biol. Evol.">
        <title>The Spruce Budworm Genome: Reconstructing the Evolutionary History of Antifreeze Proteins.</title>
        <authorList>
            <person name="Beliveau C."/>
            <person name="Gagne P."/>
            <person name="Picq S."/>
            <person name="Vernygora O."/>
            <person name="Keeling C.I."/>
            <person name="Pinkney K."/>
            <person name="Doucet D."/>
            <person name="Wen F."/>
            <person name="Johnston J.S."/>
            <person name="Maaroufi H."/>
            <person name="Boyle B."/>
            <person name="Laroche J."/>
            <person name="Dewar K."/>
            <person name="Juretic N."/>
            <person name="Blackburn G."/>
            <person name="Nisole A."/>
            <person name="Brunet B."/>
            <person name="Brandao M."/>
            <person name="Lumley L."/>
            <person name="Duan J."/>
            <person name="Quan G."/>
            <person name="Lucarotti C.J."/>
            <person name="Roe A.D."/>
            <person name="Sperling F.A.H."/>
            <person name="Levesque R.C."/>
            <person name="Cusson M."/>
        </authorList>
    </citation>
    <scope>NUCLEOTIDE SEQUENCE [LARGE SCALE GENOMIC DNA]</scope>
    <source>
        <strain evidence="1">Glfc:IPQL:Cfum</strain>
    </source>
</reference>
<protein>
    <submittedName>
        <fullName evidence="1">Uncharacterized protein</fullName>
    </submittedName>
</protein>
<dbReference type="EMBL" id="CM046131">
    <property type="protein sequence ID" value="KAI8430310.1"/>
    <property type="molecule type" value="Genomic_DNA"/>
</dbReference>